<keyword evidence="1" id="KW-0677">Repeat</keyword>
<feature type="repeat" description="NHL" evidence="2">
    <location>
        <begin position="260"/>
        <end position="303"/>
    </location>
</feature>
<dbReference type="InterPro" id="IPR050952">
    <property type="entry name" value="TRIM-NHL_E3_ligases"/>
</dbReference>
<evidence type="ECO:0000256" key="1">
    <source>
        <dbReference type="ARBA" id="ARBA00022737"/>
    </source>
</evidence>
<dbReference type="SUPFAM" id="SSF63829">
    <property type="entry name" value="Calcium-dependent phosphotriesterase"/>
    <property type="match status" value="1"/>
</dbReference>
<evidence type="ECO:0000313" key="4">
    <source>
        <dbReference type="Proteomes" id="UP001165289"/>
    </source>
</evidence>
<keyword evidence="4" id="KW-1185">Reference proteome</keyword>
<dbReference type="GO" id="GO:0008270">
    <property type="term" value="F:zinc ion binding"/>
    <property type="evidence" value="ECO:0007669"/>
    <property type="project" value="UniProtKB-KW"/>
</dbReference>
<dbReference type="PROSITE" id="PS51125">
    <property type="entry name" value="NHL"/>
    <property type="match status" value="1"/>
</dbReference>
<dbReference type="Proteomes" id="UP001165289">
    <property type="component" value="Unassembled WGS sequence"/>
</dbReference>
<protein>
    <submittedName>
        <fullName evidence="3">Uncharacterized protein</fullName>
    </submittedName>
</protein>
<gene>
    <name evidence="3" type="ORF">LOD99_1907</name>
</gene>
<dbReference type="GO" id="GO:0061630">
    <property type="term" value="F:ubiquitin protein ligase activity"/>
    <property type="evidence" value="ECO:0007669"/>
    <property type="project" value="TreeGrafter"/>
</dbReference>
<dbReference type="InterPro" id="IPR001258">
    <property type="entry name" value="NHL_repeat"/>
</dbReference>
<accession>A0AAV7K596</accession>
<dbReference type="AlphaFoldDB" id="A0AAV7K596"/>
<dbReference type="InterPro" id="IPR011042">
    <property type="entry name" value="6-blade_b-propeller_TolB-like"/>
</dbReference>
<name>A0AAV7K596_9METZ</name>
<sequence>MAECCEGKNIQATDLGNMKIDNFDESCILTLKQKINQTKADVNLRFADIHNLLNIKENSIITKINELCEQFETRFELNCQELKQLQRAREESIQIVNLNTLSGSLEEVLSTIDSNINEINKSVIVPSEVKVLWRDEGLIDLIDNLCSIQKIEPVTKPDYEQRKKPFWSGCNRGTGTGEIGTSDIFRYGLGLDVDRDKRVYISDLWNHRILVFSNEGVYEREIGRDILSKPYSVHVNNDFVYVTEWGNDCVTEFNLLGNKMQRVGTHGNSHGKFNRPAGITTDERNVVYVCDRNNNRVQKFNKQLEWVETVRHQLMQDPSDVKVKNREIFVLATSKSSKSWFFDCCNTIFVLSIEDGELLRTISSKHVTSGRFFCLDNSNNILISDSQVGCVVVLSQEGELVAVLGDEVEEVTGRSYCYQSKGIAFNQDVIVNVCDKNINCLLMF</sequence>
<dbReference type="EMBL" id="JAKMXF010000177">
    <property type="protein sequence ID" value="KAI6655765.1"/>
    <property type="molecule type" value="Genomic_DNA"/>
</dbReference>
<dbReference type="GO" id="GO:0043161">
    <property type="term" value="P:proteasome-mediated ubiquitin-dependent protein catabolic process"/>
    <property type="evidence" value="ECO:0007669"/>
    <property type="project" value="TreeGrafter"/>
</dbReference>
<dbReference type="GO" id="GO:0000209">
    <property type="term" value="P:protein polyubiquitination"/>
    <property type="evidence" value="ECO:0007669"/>
    <property type="project" value="TreeGrafter"/>
</dbReference>
<dbReference type="PANTHER" id="PTHR24104:SF25">
    <property type="entry name" value="PROTEIN LIN-41"/>
    <property type="match status" value="1"/>
</dbReference>
<dbReference type="Gene3D" id="2.120.10.30">
    <property type="entry name" value="TolB, C-terminal domain"/>
    <property type="match status" value="2"/>
</dbReference>
<organism evidence="3 4">
    <name type="scientific">Oopsacas minuta</name>
    <dbReference type="NCBI Taxonomy" id="111878"/>
    <lineage>
        <taxon>Eukaryota</taxon>
        <taxon>Metazoa</taxon>
        <taxon>Porifera</taxon>
        <taxon>Hexactinellida</taxon>
        <taxon>Hexasterophora</taxon>
        <taxon>Lyssacinosida</taxon>
        <taxon>Leucopsacidae</taxon>
        <taxon>Oopsacas</taxon>
    </lineage>
</organism>
<evidence type="ECO:0000313" key="3">
    <source>
        <dbReference type="EMBL" id="KAI6655765.1"/>
    </source>
</evidence>
<reference evidence="3 4" key="1">
    <citation type="journal article" date="2023" name="BMC Biol.">
        <title>The compact genome of the sponge Oopsacas minuta (Hexactinellida) is lacking key metazoan core genes.</title>
        <authorList>
            <person name="Santini S."/>
            <person name="Schenkelaars Q."/>
            <person name="Jourda C."/>
            <person name="Duchesne M."/>
            <person name="Belahbib H."/>
            <person name="Rocher C."/>
            <person name="Selva M."/>
            <person name="Riesgo A."/>
            <person name="Vervoort M."/>
            <person name="Leys S.P."/>
            <person name="Kodjabachian L."/>
            <person name="Le Bivic A."/>
            <person name="Borchiellini C."/>
            <person name="Claverie J.M."/>
            <person name="Renard E."/>
        </authorList>
    </citation>
    <scope>NUCLEOTIDE SEQUENCE [LARGE SCALE GENOMIC DNA]</scope>
    <source>
        <strain evidence="3">SPO-2</strain>
    </source>
</reference>
<comment type="caution">
    <text evidence="3">The sequence shown here is derived from an EMBL/GenBank/DDBJ whole genome shotgun (WGS) entry which is preliminary data.</text>
</comment>
<proteinExistence type="predicted"/>
<evidence type="ECO:0000256" key="2">
    <source>
        <dbReference type="PROSITE-ProRule" id="PRU00504"/>
    </source>
</evidence>
<dbReference type="PANTHER" id="PTHR24104">
    <property type="entry name" value="E3 UBIQUITIN-PROTEIN LIGASE NHLRC1-RELATED"/>
    <property type="match status" value="1"/>
</dbReference>
<dbReference type="CDD" id="cd05819">
    <property type="entry name" value="NHL"/>
    <property type="match status" value="1"/>
</dbReference>
<dbReference type="Pfam" id="PF01436">
    <property type="entry name" value="NHL"/>
    <property type="match status" value="1"/>
</dbReference>